<evidence type="ECO:0000259" key="6">
    <source>
        <dbReference type="Pfam" id="PF07980"/>
    </source>
</evidence>
<organism evidence="8 9">
    <name type="scientific">Sphingobacterium haloxyli</name>
    <dbReference type="NCBI Taxonomy" id="2100533"/>
    <lineage>
        <taxon>Bacteria</taxon>
        <taxon>Pseudomonadati</taxon>
        <taxon>Bacteroidota</taxon>
        <taxon>Sphingobacteriia</taxon>
        <taxon>Sphingobacteriales</taxon>
        <taxon>Sphingobacteriaceae</taxon>
        <taxon>Sphingobacterium</taxon>
    </lineage>
</organism>
<dbReference type="InterPro" id="IPR011990">
    <property type="entry name" value="TPR-like_helical_dom_sf"/>
</dbReference>
<dbReference type="InterPro" id="IPR012944">
    <property type="entry name" value="SusD_RagB_dom"/>
</dbReference>
<keyword evidence="3" id="KW-0732">Signal</keyword>
<evidence type="ECO:0000313" key="8">
    <source>
        <dbReference type="EMBL" id="PRD49220.1"/>
    </source>
</evidence>
<dbReference type="PROSITE" id="PS51257">
    <property type="entry name" value="PROKAR_LIPOPROTEIN"/>
    <property type="match status" value="1"/>
</dbReference>
<comment type="similarity">
    <text evidence="2">Belongs to the SusD family.</text>
</comment>
<evidence type="ECO:0000313" key="9">
    <source>
        <dbReference type="Proteomes" id="UP000239711"/>
    </source>
</evidence>
<dbReference type="Pfam" id="PF07980">
    <property type="entry name" value="SusD_RagB"/>
    <property type="match status" value="1"/>
</dbReference>
<dbReference type="CDD" id="cd08977">
    <property type="entry name" value="SusD"/>
    <property type="match status" value="1"/>
</dbReference>
<gene>
    <name evidence="8" type="ORF">C5745_00870</name>
</gene>
<evidence type="ECO:0000256" key="4">
    <source>
        <dbReference type="ARBA" id="ARBA00023136"/>
    </source>
</evidence>
<dbReference type="Pfam" id="PF14322">
    <property type="entry name" value="SusD-like_3"/>
    <property type="match status" value="1"/>
</dbReference>
<sequence length="602" mass="68154">MKFNIYIIIAGVLLGTTSCKDFLELPSEKDFDSSTIFEDVGKVEMAVLGAYTSTFNAELFYQFGMGTDECFSTEGETNSKNQVSNYVYNPAISPTSTYAAMYAGVEQANVLIRNIPLMNQVSESEITKLNMLLGEAYAIRAANMLHVVRYFGDVPYPTIPVVEMPDFSTSRVSRDTILDGCIQDLQEAIALLPWKGESGMPVERISKNAAYGLLARIALYAAGYSLRWDLDSYAPGSVHLAQRSDTQRIHELYEIARDACKAVVDRGENELIDYETIFRDLVNGRYNQESMFEYGQKGADRNEVRNGYTNGIFAHERSFYNKSQPAMAALPTYYFEFEDGDVRRDVTIANYALAADSTHQMNTYANHMVGKFRVNWKGDGGVSAAQRDINWIHLRYADILLMYAEAENELNNGPTAVAKEMYEKVRLRAFQNDRSKIGETPGTYADFRDAIIQERKLELGFEGWRRTDLIRWGILYEKLTETKQEILDLANHTGNYEGTARYRAYKRTDAKTFNDPTVALDFIALENEPSQEERTALENQGYTILDMYGASAVFFANAFSADAVWVRNIYRGLEKNKVELFPLNTTTIDNNPGLRGQQHPLY</sequence>
<dbReference type="GO" id="GO:0009279">
    <property type="term" value="C:cell outer membrane"/>
    <property type="evidence" value="ECO:0007669"/>
    <property type="project" value="UniProtKB-SubCell"/>
</dbReference>
<keyword evidence="4" id="KW-0472">Membrane</keyword>
<protein>
    <submittedName>
        <fullName evidence="8">RagB/SusD family nutrient uptake outer membrane protein</fullName>
    </submittedName>
</protein>
<dbReference type="SUPFAM" id="SSF48452">
    <property type="entry name" value="TPR-like"/>
    <property type="match status" value="1"/>
</dbReference>
<evidence type="ECO:0000259" key="7">
    <source>
        <dbReference type="Pfam" id="PF14322"/>
    </source>
</evidence>
<comment type="caution">
    <text evidence="8">The sequence shown here is derived from an EMBL/GenBank/DDBJ whole genome shotgun (WGS) entry which is preliminary data.</text>
</comment>
<dbReference type="InterPro" id="IPR033985">
    <property type="entry name" value="SusD-like_N"/>
</dbReference>
<keyword evidence="9" id="KW-1185">Reference proteome</keyword>
<feature type="domain" description="RagB/SusD" evidence="6">
    <location>
        <begin position="352"/>
        <end position="602"/>
    </location>
</feature>
<evidence type="ECO:0000256" key="3">
    <source>
        <dbReference type="ARBA" id="ARBA00022729"/>
    </source>
</evidence>
<name>A0A2S9J8Y4_9SPHI</name>
<dbReference type="AlphaFoldDB" id="A0A2S9J8Y4"/>
<evidence type="ECO:0000256" key="5">
    <source>
        <dbReference type="ARBA" id="ARBA00023237"/>
    </source>
</evidence>
<evidence type="ECO:0000256" key="1">
    <source>
        <dbReference type="ARBA" id="ARBA00004442"/>
    </source>
</evidence>
<comment type="subcellular location">
    <subcellularLocation>
        <location evidence="1">Cell outer membrane</location>
    </subcellularLocation>
</comment>
<proteinExistence type="inferred from homology"/>
<accession>A0A2S9J8Y4</accession>
<dbReference type="Proteomes" id="UP000239711">
    <property type="component" value="Unassembled WGS sequence"/>
</dbReference>
<feature type="domain" description="SusD-like N-terminal" evidence="7">
    <location>
        <begin position="21"/>
        <end position="219"/>
    </location>
</feature>
<dbReference type="OrthoDB" id="5694214at2"/>
<dbReference type="EMBL" id="PVBQ01000001">
    <property type="protein sequence ID" value="PRD49220.1"/>
    <property type="molecule type" value="Genomic_DNA"/>
</dbReference>
<keyword evidence="5" id="KW-0998">Cell outer membrane</keyword>
<dbReference type="RefSeq" id="WP_105715060.1">
    <property type="nucleotide sequence ID" value="NZ_PVBQ01000001.1"/>
</dbReference>
<dbReference type="Gene3D" id="1.25.40.390">
    <property type="match status" value="1"/>
</dbReference>
<evidence type="ECO:0000256" key="2">
    <source>
        <dbReference type="ARBA" id="ARBA00006275"/>
    </source>
</evidence>
<reference evidence="8 9" key="1">
    <citation type="submission" date="2018-02" db="EMBL/GenBank/DDBJ databases">
        <title>The draft genome of Sphingobacterium sp. 5JN-11.</title>
        <authorList>
            <person name="Liu L."/>
            <person name="Li L."/>
            <person name="Liang L."/>
            <person name="Zhang X."/>
            <person name="Wang T."/>
        </authorList>
    </citation>
    <scope>NUCLEOTIDE SEQUENCE [LARGE SCALE GENOMIC DNA]</scope>
    <source>
        <strain evidence="8 9">5JN-11</strain>
    </source>
</reference>